<name>A0A0B7GKS1_STRSA</name>
<accession>A0A0B7GKS1</accession>
<evidence type="ECO:0008006" key="4">
    <source>
        <dbReference type="Google" id="ProtNLM"/>
    </source>
</evidence>
<dbReference type="AlphaFoldDB" id="A0A0B7GKS1"/>
<feature type="signal peptide" evidence="1">
    <location>
        <begin position="1"/>
        <end position="23"/>
    </location>
</feature>
<dbReference type="SUPFAM" id="SSF160704">
    <property type="entry name" value="YehR-like"/>
    <property type="match status" value="1"/>
</dbReference>
<dbReference type="Pfam" id="PF06998">
    <property type="entry name" value="DUF1307"/>
    <property type="match status" value="1"/>
</dbReference>
<dbReference type="InterPro" id="IPR009736">
    <property type="entry name" value="DUF1307"/>
</dbReference>
<gene>
    <name evidence="2" type="ORF">SSV_0004</name>
</gene>
<proteinExistence type="predicted"/>
<dbReference type="InterPro" id="IPR036699">
    <property type="entry name" value="YehR-like_sf"/>
</dbReference>
<evidence type="ECO:0000313" key="2">
    <source>
        <dbReference type="EMBL" id="CEL89348.1"/>
    </source>
</evidence>
<keyword evidence="1" id="KW-0732">Signal</keyword>
<protein>
    <recommendedName>
        <fullName evidence="4">Lipoprotein YehR</fullName>
    </recommendedName>
</protein>
<evidence type="ECO:0000313" key="3">
    <source>
        <dbReference type="Proteomes" id="UP000183504"/>
    </source>
</evidence>
<sequence>MKKNTFKTLFLSFLAVSALFVLAACSSPKKAYFQLIDQNTKQDSRITVEYKGDEMLTNETNNTFYYKPVGLTKDTAKEQTEAYAKSIEGIKGLTHKIEYKDDYLTEKLTIDFSKADIEELQSKQLLQTSGNQKADYISYKETAKLLEKAGYKEVKDGKFEELK</sequence>
<dbReference type="PROSITE" id="PS51257">
    <property type="entry name" value="PROKAR_LIPOPROTEIN"/>
    <property type="match status" value="1"/>
</dbReference>
<reference evidence="2 3" key="1">
    <citation type="submission" date="2015-01" db="EMBL/GenBank/DDBJ databases">
        <authorList>
            <person name="Pelicic Vladimir"/>
        </authorList>
    </citation>
    <scope>NUCLEOTIDE SEQUENCE [LARGE SCALE GENOMIC DNA]</scope>
    <source>
        <strain evidence="2 3">2908</strain>
    </source>
</reference>
<feature type="chain" id="PRO_5039121796" description="Lipoprotein YehR" evidence="1">
    <location>
        <begin position="24"/>
        <end position="163"/>
    </location>
</feature>
<dbReference type="EMBL" id="CDMW01000001">
    <property type="protein sequence ID" value="CEL89348.1"/>
    <property type="molecule type" value="Genomic_DNA"/>
</dbReference>
<evidence type="ECO:0000256" key="1">
    <source>
        <dbReference type="SAM" id="SignalP"/>
    </source>
</evidence>
<dbReference type="RefSeq" id="WP_072073209.1">
    <property type="nucleotide sequence ID" value="NZ_CDMW01000001.1"/>
</dbReference>
<organism evidence="2 3">
    <name type="scientific">Streptococcus sanguinis</name>
    <dbReference type="NCBI Taxonomy" id="1305"/>
    <lineage>
        <taxon>Bacteria</taxon>
        <taxon>Bacillati</taxon>
        <taxon>Bacillota</taxon>
        <taxon>Bacilli</taxon>
        <taxon>Lactobacillales</taxon>
        <taxon>Streptococcaceae</taxon>
        <taxon>Streptococcus</taxon>
    </lineage>
</organism>
<dbReference type="Proteomes" id="UP000183504">
    <property type="component" value="Unassembled WGS sequence"/>
</dbReference>
<dbReference type="Gene3D" id="3.30.1830.10">
    <property type="entry name" value="YehR-like"/>
    <property type="match status" value="1"/>
</dbReference>